<keyword evidence="3" id="KW-1185">Reference proteome</keyword>
<dbReference type="Proteomes" id="UP000230233">
    <property type="component" value="Chromosome III"/>
</dbReference>
<comment type="caution">
    <text evidence="2">The sequence shown here is derived from an EMBL/GenBank/DDBJ whole genome shotgun (WGS) entry which is preliminary data.</text>
</comment>
<evidence type="ECO:0000313" key="3">
    <source>
        <dbReference type="Proteomes" id="UP000230233"/>
    </source>
</evidence>
<proteinExistence type="predicted"/>
<dbReference type="EMBL" id="PDUG01000003">
    <property type="protein sequence ID" value="PIC40948.1"/>
    <property type="molecule type" value="Genomic_DNA"/>
</dbReference>
<evidence type="ECO:0000313" key="2">
    <source>
        <dbReference type="EMBL" id="PIC40948.1"/>
    </source>
</evidence>
<accession>A0A2G5UN72</accession>
<evidence type="ECO:0000256" key="1">
    <source>
        <dbReference type="SAM" id="SignalP"/>
    </source>
</evidence>
<sequence length="238" mass="27331">MSMMLLRTWTRSSRQLRKQLPMSLILKLVLKLWMRLKAVVAEDPAPKKKRVESPTPSVKYLGRGLGRSLDVRLSETFEQYDRDHLDFMDFEFMVVNIRTTNPGTGQELLKHIKGVRVSNVAHTKSFFKSERGNNYIAYFNVEPEDHDTISQRQFRKSKKWMDVLNLGAMVKRAQPFIASAWTVSEPFRAVVVAEQHHKTQPTLGLEAIDDVDIVKAAVVHAKKPLLDVKNVSDKCEVQ</sequence>
<feature type="chain" id="PRO_5013922618" evidence="1">
    <location>
        <begin position="42"/>
        <end position="238"/>
    </location>
</feature>
<name>A0A2G5UN72_9PELO</name>
<gene>
    <name evidence="2" type="primary">Cnig_chr_III.g8532</name>
    <name evidence="2" type="ORF">B9Z55_008532</name>
</gene>
<protein>
    <submittedName>
        <fullName evidence="2">Uncharacterized protein</fullName>
    </submittedName>
</protein>
<feature type="signal peptide" evidence="1">
    <location>
        <begin position="1"/>
        <end position="41"/>
    </location>
</feature>
<dbReference type="AlphaFoldDB" id="A0A2G5UN72"/>
<keyword evidence="1" id="KW-0732">Signal</keyword>
<organism evidence="2 3">
    <name type="scientific">Caenorhabditis nigoni</name>
    <dbReference type="NCBI Taxonomy" id="1611254"/>
    <lineage>
        <taxon>Eukaryota</taxon>
        <taxon>Metazoa</taxon>
        <taxon>Ecdysozoa</taxon>
        <taxon>Nematoda</taxon>
        <taxon>Chromadorea</taxon>
        <taxon>Rhabditida</taxon>
        <taxon>Rhabditina</taxon>
        <taxon>Rhabditomorpha</taxon>
        <taxon>Rhabditoidea</taxon>
        <taxon>Rhabditidae</taxon>
        <taxon>Peloderinae</taxon>
        <taxon>Caenorhabditis</taxon>
    </lineage>
</organism>
<reference evidence="3" key="1">
    <citation type="submission" date="2017-10" db="EMBL/GenBank/DDBJ databases">
        <title>Rapid genome shrinkage in a self-fertile nematode reveals novel sperm competition proteins.</title>
        <authorList>
            <person name="Yin D."/>
            <person name="Schwarz E.M."/>
            <person name="Thomas C.G."/>
            <person name="Felde R.L."/>
            <person name="Korf I.F."/>
            <person name="Cutter A.D."/>
            <person name="Schartner C.M."/>
            <person name="Ralston E.J."/>
            <person name="Meyer B.J."/>
            <person name="Haag E.S."/>
        </authorList>
    </citation>
    <scope>NUCLEOTIDE SEQUENCE [LARGE SCALE GENOMIC DNA]</scope>
    <source>
        <strain evidence="3">JU1422</strain>
    </source>
</reference>